<dbReference type="EMBL" id="CAADFD010000200">
    <property type="protein sequence ID" value="VFJ70849.1"/>
    <property type="molecule type" value="Genomic_DNA"/>
</dbReference>
<dbReference type="Gene3D" id="3.40.50.1010">
    <property type="entry name" value="5'-nuclease"/>
    <property type="match status" value="1"/>
</dbReference>
<evidence type="ECO:0000313" key="2">
    <source>
        <dbReference type="EMBL" id="VFJ46534.1"/>
    </source>
</evidence>
<organism evidence="2">
    <name type="scientific">Candidatus Kentrum sp. FW</name>
    <dbReference type="NCBI Taxonomy" id="2126338"/>
    <lineage>
        <taxon>Bacteria</taxon>
        <taxon>Pseudomonadati</taxon>
        <taxon>Pseudomonadota</taxon>
        <taxon>Gammaproteobacteria</taxon>
        <taxon>Candidatus Kentrum</taxon>
    </lineage>
</organism>
<dbReference type="AlphaFoldDB" id="A0A450S452"/>
<dbReference type="InterPro" id="IPR047140">
    <property type="entry name" value="LabA"/>
</dbReference>
<gene>
    <name evidence="2" type="ORF">BECKFW1821A_GA0114235_101320</name>
    <name evidence="3" type="ORF">BECKFW1821B_GA0114236_12002</name>
</gene>
<evidence type="ECO:0000313" key="3">
    <source>
        <dbReference type="EMBL" id="VFJ70849.1"/>
    </source>
</evidence>
<accession>A0A450S452</accession>
<dbReference type="PANTHER" id="PTHR35458:SF8">
    <property type="entry name" value="SLR0650 PROTEIN"/>
    <property type="match status" value="1"/>
</dbReference>
<name>A0A450S452_9GAMM</name>
<evidence type="ECO:0000259" key="1">
    <source>
        <dbReference type="Pfam" id="PF01936"/>
    </source>
</evidence>
<dbReference type="Pfam" id="PF01936">
    <property type="entry name" value="NYN"/>
    <property type="match status" value="1"/>
</dbReference>
<dbReference type="CDD" id="cd18722">
    <property type="entry name" value="PIN_NicB-like"/>
    <property type="match status" value="1"/>
</dbReference>
<reference evidence="2" key="1">
    <citation type="submission" date="2019-02" db="EMBL/GenBank/DDBJ databases">
        <authorList>
            <person name="Gruber-Vodicka R. H."/>
            <person name="Seah K. B. B."/>
        </authorList>
    </citation>
    <scope>NUCLEOTIDE SEQUENCE</scope>
    <source>
        <strain evidence="3">BECK_BZ106</strain>
        <strain evidence="2">BECK_BZ15</strain>
    </source>
</reference>
<protein>
    <submittedName>
        <fullName evidence="2">Uncharacterized conserved protein, LabA/DUF88 family</fullName>
    </submittedName>
</protein>
<feature type="domain" description="NYN" evidence="1">
    <location>
        <begin position="19"/>
        <end position="185"/>
    </location>
</feature>
<dbReference type="InterPro" id="IPR021139">
    <property type="entry name" value="NYN"/>
</dbReference>
<dbReference type="EMBL" id="CAADEW010000013">
    <property type="protein sequence ID" value="VFJ46534.1"/>
    <property type="molecule type" value="Genomic_DNA"/>
</dbReference>
<sequence length="219" mass="25456">MSKKVQQGPEKANHILQKAIVYIDGYNLYYGLRAAYRGRYKWLDLQALARDFLKPDMELAAVKYFTAITKDTSDSHRRQAIYLKALEAYCDRLEIIHGRFLSKTKQCRACGAQHSSFEEKKTDVNIACHILNDAYQDRFDCCYLVSGDSDLVPPLEIIRQYHPDKKTIVAHPPRRKSEELCQTAHGWFAIGERKFKRNQLPETIRTKSSGQISRLKEWK</sequence>
<proteinExistence type="predicted"/>
<dbReference type="PANTHER" id="PTHR35458">
    <property type="entry name" value="SLR0755 PROTEIN"/>
    <property type="match status" value="1"/>
</dbReference>
<dbReference type="GO" id="GO:0004540">
    <property type="term" value="F:RNA nuclease activity"/>
    <property type="evidence" value="ECO:0007669"/>
    <property type="project" value="InterPro"/>
</dbReference>